<dbReference type="InterPro" id="IPR026444">
    <property type="entry name" value="Secre_tail"/>
</dbReference>
<proteinExistence type="predicted"/>
<organism evidence="4 5">
    <name type="scientific">Aequorivita vladivostokensis</name>
    <dbReference type="NCBI Taxonomy" id="171194"/>
    <lineage>
        <taxon>Bacteria</taxon>
        <taxon>Pseudomonadati</taxon>
        <taxon>Bacteroidota</taxon>
        <taxon>Flavobacteriia</taxon>
        <taxon>Flavobacteriales</taxon>
        <taxon>Flavobacteriaceae</taxon>
        <taxon>Aequorivita</taxon>
    </lineage>
</organism>
<dbReference type="InterPro" id="IPR013517">
    <property type="entry name" value="FG-GAP"/>
</dbReference>
<evidence type="ECO:0000256" key="1">
    <source>
        <dbReference type="ARBA" id="ARBA00022729"/>
    </source>
</evidence>
<dbReference type="Gene3D" id="2.130.10.130">
    <property type="entry name" value="Integrin alpha, N-terminal"/>
    <property type="match status" value="2"/>
</dbReference>
<dbReference type="Pfam" id="PF18962">
    <property type="entry name" value="Por_Secre_tail"/>
    <property type="match status" value="1"/>
</dbReference>
<keyword evidence="5" id="KW-1185">Reference proteome</keyword>
<feature type="signal peptide" evidence="2">
    <location>
        <begin position="1"/>
        <end position="20"/>
    </location>
</feature>
<evidence type="ECO:0000259" key="3">
    <source>
        <dbReference type="Pfam" id="PF18962"/>
    </source>
</evidence>
<feature type="domain" description="Secretion system C-terminal sorting" evidence="3">
    <location>
        <begin position="338"/>
        <end position="405"/>
    </location>
</feature>
<comment type="caution">
    <text evidence="4">The sequence shown here is derived from an EMBL/GenBank/DDBJ whole genome shotgun (WGS) entry which is preliminary data.</text>
</comment>
<dbReference type="PANTHER" id="PTHR44103">
    <property type="entry name" value="PROPROTEIN CONVERTASE P"/>
    <property type="match status" value="1"/>
</dbReference>
<evidence type="ECO:0000256" key="2">
    <source>
        <dbReference type="SAM" id="SignalP"/>
    </source>
</evidence>
<dbReference type="NCBIfam" id="TIGR04183">
    <property type="entry name" value="Por_Secre_tail"/>
    <property type="match status" value="1"/>
</dbReference>
<evidence type="ECO:0000313" key="4">
    <source>
        <dbReference type="EMBL" id="KJJ38554.1"/>
    </source>
</evidence>
<dbReference type="SUPFAM" id="SSF69318">
    <property type="entry name" value="Integrin alpha N-terminal domain"/>
    <property type="match status" value="2"/>
</dbReference>
<name>A0ABR5DIF0_9FLAO</name>
<dbReference type="Pfam" id="PF13517">
    <property type="entry name" value="FG-GAP_3"/>
    <property type="match status" value="3"/>
</dbReference>
<gene>
    <name evidence="4" type="ORF">MB09_07635</name>
</gene>
<protein>
    <recommendedName>
        <fullName evidence="3">Secretion system C-terminal sorting domain-containing protein</fullName>
    </recommendedName>
</protein>
<dbReference type="PANTHER" id="PTHR44103:SF1">
    <property type="entry name" value="PROPROTEIN CONVERTASE P"/>
    <property type="match status" value="1"/>
</dbReference>
<reference evidence="4 5" key="1">
    <citation type="submission" date="2014-10" db="EMBL/GenBank/DDBJ databases">
        <title>Genome sequencing of Vitellibacter vladivostokensis KMM 3516.</title>
        <authorList>
            <person name="Thevarajoo S."/>
            <person name="Selvaratnam C."/>
            <person name="Goh K.M."/>
            <person name="Chong C.S."/>
        </authorList>
    </citation>
    <scope>NUCLEOTIDE SEQUENCE [LARGE SCALE GENOMIC DNA]</scope>
    <source>
        <strain evidence="4 5">KMM 3516</strain>
    </source>
</reference>
<evidence type="ECO:0000313" key="5">
    <source>
        <dbReference type="Proteomes" id="UP000033497"/>
    </source>
</evidence>
<keyword evidence="1 2" id="KW-0732">Signal</keyword>
<dbReference type="RefSeq" id="WP_045080306.1">
    <property type="nucleotide sequence ID" value="NZ_JSVU01000004.1"/>
</dbReference>
<accession>A0ABR5DIF0</accession>
<dbReference type="InterPro" id="IPR028994">
    <property type="entry name" value="Integrin_alpha_N"/>
</dbReference>
<dbReference type="EMBL" id="JSVU01000004">
    <property type="protein sequence ID" value="KJJ38554.1"/>
    <property type="molecule type" value="Genomic_DNA"/>
</dbReference>
<sequence length="407" mass="43600">MKIILFILFISLFSNSYSQFGPQQIISTEAETARDADAVDIDGDGDKDIVVACRTGNFNIAWFENLDGEGNFGIPNIIATNLFDQSYSITAADLDGDGDFDVITTAASADRVLWYENLDGLGSFGTQRIITGNADGAFSAIAVDVDGDGDNDVISASDVSGLAWYENLDGLGTFSALKIIRDFTVYANMIFVADADGDGDMDVFSASNGDNEVAWQENIDGLGNFGPKNVITVSLPHAFAVYAADLDNDGDMDVLATGVETFGGEVVWFENLDGAGTYSDKQTISTEVQSPRSVLAADIDNDGDMDVVGSSQNDDKIAWYENQTIMGIAENAKAMVSIYPNPTKATVYIETTTETLVGATLFDVLGKEVIKLLGDIREVDVSGLESGIYFLWVATDSGETVQKLIKE</sequence>
<feature type="chain" id="PRO_5046854524" description="Secretion system C-terminal sorting domain-containing protein" evidence="2">
    <location>
        <begin position="21"/>
        <end position="407"/>
    </location>
</feature>
<dbReference type="Proteomes" id="UP000033497">
    <property type="component" value="Unassembled WGS sequence"/>
</dbReference>